<dbReference type="Proteomes" id="UP000245207">
    <property type="component" value="Unassembled WGS sequence"/>
</dbReference>
<feature type="region of interest" description="Disordered" evidence="1">
    <location>
        <begin position="199"/>
        <end position="220"/>
    </location>
</feature>
<keyword evidence="3" id="KW-1185">Reference proteome</keyword>
<feature type="compositionally biased region" description="Basic and acidic residues" evidence="1">
    <location>
        <begin position="199"/>
        <end position="216"/>
    </location>
</feature>
<protein>
    <recommendedName>
        <fullName evidence="4">RNA-directed DNA polymerase, eukaryota, Reverse transcriptase zinc-binding domain protein</fullName>
    </recommendedName>
</protein>
<accession>A0A2U1P229</accession>
<evidence type="ECO:0000256" key="1">
    <source>
        <dbReference type="SAM" id="MobiDB-lite"/>
    </source>
</evidence>
<evidence type="ECO:0000313" key="3">
    <source>
        <dbReference type="Proteomes" id="UP000245207"/>
    </source>
</evidence>
<dbReference type="EMBL" id="PKPP01001802">
    <property type="protein sequence ID" value="PWA79808.1"/>
    <property type="molecule type" value="Genomic_DNA"/>
</dbReference>
<dbReference type="PANTHER" id="PTHR36617:SF5">
    <property type="entry name" value="OS05G0421675 PROTEIN"/>
    <property type="match status" value="1"/>
</dbReference>
<evidence type="ECO:0008006" key="4">
    <source>
        <dbReference type="Google" id="ProtNLM"/>
    </source>
</evidence>
<sequence>MEMLNTKEKGGLGIGSLWAFNIALLYKWRWRFHTDTNGVWRNIIKSIHGVHAGLNETLIHQKGSGTWKDISKIVVNMHMQQLIPHSVIKRNIGNGENTFFWLDLWVGSHPLIVAYPRLYALEVNKSCSVTDRRVANNWVLDWFSNIRPKNSDTEVNKEIDIDSMTMEQYMDRNNEEYDRGVMKTLTNNDGGYATEFERARKERNETEKNRQSEEVKSLVGRSRNNNLEETVQRYIAESMKRQEREEEMLRNFVESTISSLKAHDIGIRNLELKVEQCTNVVRECLKKDASSHVEPSPEETKVIAADEIEPKTFSEKVKMRIEKEQLLLDELDSLPINAPLVKSIKTKTYNLKHLQGFLEAKDKLEGVNSDQDEFDLDKFLEEDEIQGAPLSNNDSSPIENFDVFIDFEESGHGIGMDDGEGRHEINSMDVIQPRMDEEDALDPPTQPSFCETGIRIHHSNPYTLQLTCKIGFADFHHFVNICSPINLMSKESYNKIFKKVIEYLGNNFLGEVKNVSVFIGTYSFLVNFMIFDDVIEFVENGLEEIILGKPFQDLSGIQIDTLNGVVWHSNNNDVTIFKMPRVVENFKHWNRKQLSRAKLLLNISNKDKENGYNYPYQKIKDFYKGCLDLGDAYKKDERVIDMLGREYTSETITGGDCPDFYVGALEV</sequence>
<evidence type="ECO:0000313" key="2">
    <source>
        <dbReference type="EMBL" id="PWA79808.1"/>
    </source>
</evidence>
<comment type="caution">
    <text evidence="2">The sequence shown here is derived from an EMBL/GenBank/DDBJ whole genome shotgun (WGS) entry which is preliminary data.</text>
</comment>
<name>A0A2U1P229_ARTAN</name>
<organism evidence="2 3">
    <name type="scientific">Artemisia annua</name>
    <name type="common">Sweet wormwood</name>
    <dbReference type="NCBI Taxonomy" id="35608"/>
    <lineage>
        <taxon>Eukaryota</taxon>
        <taxon>Viridiplantae</taxon>
        <taxon>Streptophyta</taxon>
        <taxon>Embryophyta</taxon>
        <taxon>Tracheophyta</taxon>
        <taxon>Spermatophyta</taxon>
        <taxon>Magnoliopsida</taxon>
        <taxon>eudicotyledons</taxon>
        <taxon>Gunneridae</taxon>
        <taxon>Pentapetalae</taxon>
        <taxon>asterids</taxon>
        <taxon>campanulids</taxon>
        <taxon>Asterales</taxon>
        <taxon>Asteraceae</taxon>
        <taxon>Asteroideae</taxon>
        <taxon>Anthemideae</taxon>
        <taxon>Artemisiinae</taxon>
        <taxon>Artemisia</taxon>
    </lineage>
</organism>
<dbReference type="PANTHER" id="PTHR36617">
    <property type="entry name" value="PROTEIN, PUTATIVE-RELATED"/>
    <property type="match status" value="1"/>
</dbReference>
<reference evidence="2 3" key="1">
    <citation type="journal article" date="2018" name="Mol. Plant">
        <title>The genome of Artemisia annua provides insight into the evolution of Asteraceae family and artemisinin biosynthesis.</title>
        <authorList>
            <person name="Shen Q."/>
            <person name="Zhang L."/>
            <person name="Liao Z."/>
            <person name="Wang S."/>
            <person name="Yan T."/>
            <person name="Shi P."/>
            <person name="Liu M."/>
            <person name="Fu X."/>
            <person name="Pan Q."/>
            <person name="Wang Y."/>
            <person name="Lv Z."/>
            <person name="Lu X."/>
            <person name="Zhang F."/>
            <person name="Jiang W."/>
            <person name="Ma Y."/>
            <person name="Chen M."/>
            <person name="Hao X."/>
            <person name="Li L."/>
            <person name="Tang Y."/>
            <person name="Lv G."/>
            <person name="Zhou Y."/>
            <person name="Sun X."/>
            <person name="Brodelius P.E."/>
            <person name="Rose J.K.C."/>
            <person name="Tang K."/>
        </authorList>
    </citation>
    <scope>NUCLEOTIDE SEQUENCE [LARGE SCALE GENOMIC DNA]</scope>
    <source>
        <strain evidence="3">cv. Huhao1</strain>
        <tissue evidence="2">Leaf</tissue>
    </source>
</reference>
<dbReference type="OrthoDB" id="1734538at2759"/>
<dbReference type="AlphaFoldDB" id="A0A2U1P229"/>
<gene>
    <name evidence="2" type="ORF">CTI12_AA201500</name>
</gene>
<proteinExistence type="predicted"/>